<evidence type="ECO:0000313" key="1">
    <source>
        <dbReference type="EMBL" id="KAJ9654237.1"/>
    </source>
</evidence>
<name>A0ACC3A252_9EURO</name>
<dbReference type="Proteomes" id="UP001172386">
    <property type="component" value="Unassembled WGS sequence"/>
</dbReference>
<comment type="caution">
    <text evidence="1">The sequence shown here is derived from an EMBL/GenBank/DDBJ whole genome shotgun (WGS) entry which is preliminary data.</text>
</comment>
<dbReference type="EMBL" id="JAPDRQ010000127">
    <property type="protein sequence ID" value="KAJ9654237.1"/>
    <property type="molecule type" value="Genomic_DNA"/>
</dbReference>
<evidence type="ECO:0000313" key="2">
    <source>
        <dbReference type="Proteomes" id="UP001172386"/>
    </source>
</evidence>
<accession>A0ACC3A252</accession>
<keyword evidence="2" id="KW-1185">Reference proteome</keyword>
<gene>
    <name evidence="1" type="ORF">H2198_006697</name>
</gene>
<organism evidence="1 2">
    <name type="scientific">Neophaeococcomyces mojaviensis</name>
    <dbReference type="NCBI Taxonomy" id="3383035"/>
    <lineage>
        <taxon>Eukaryota</taxon>
        <taxon>Fungi</taxon>
        <taxon>Dikarya</taxon>
        <taxon>Ascomycota</taxon>
        <taxon>Pezizomycotina</taxon>
        <taxon>Eurotiomycetes</taxon>
        <taxon>Chaetothyriomycetidae</taxon>
        <taxon>Chaetothyriales</taxon>
        <taxon>Chaetothyriales incertae sedis</taxon>
        <taxon>Neophaeococcomyces</taxon>
    </lineage>
</organism>
<protein>
    <submittedName>
        <fullName evidence="1">Uncharacterized protein</fullName>
    </submittedName>
</protein>
<sequence length="421" mass="46729">MLTDMLTPQASRKRSGSTSHTSSTRSPRRPKLFHLPQSRAADFFSRLEFVDMDDWQQHTRSASTGLEALPNRVSARFHTSPPRPRASELHHQRHSRVNRPLLGHMHSVKSDSPPKAHHHHQAYLSPCHDTDQPFNGPHSPLSGHMQITSSESTTPRSHTRSHIHPTHFEQATFVPSPSFAGHSQAQSYNIDSKPPLSSNLSPPSDSPLAPRRPNTRTPFLPPILAACKHYPSLPIPISTSHTDSSSISSKTICPIEPDLEPEDDEDMIEDTTFTPLPSPALQRSLNRLMLTDLGLTLAEIEALNDFATPQYGERLRGRPEADKRQGRVLVQRSARMRKVKTKNDRAQDNETVCDAGKDVNTRRPSAVLGKWTWVRADEHLGSRFSDDSSDGSSGDADEDVGGATDLDDDAMISDEEVYCAV</sequence>
<proteinExistence type="predicted"/>
<reference evidence="1" key="1">
    <citation type="submission" date="2022-10" db="EMBL/GenBank/DDBJ databases">
        <title>Culturing micro-colonial fungi from biological soil crusts in the Mojave desert and describing Neophaeococcomyces mojavensis, and introducing the new genera and species Taxawa tesnikishii.</title>
        <authorList>
            <person name="Kurbessoian T."/>
            <person name="Stajich J.E."/>
        </authorList>
    </citation>
    <scope>NUCLEOTIDE SEQUENCE</scope>
    <source>
        <strain evidence="1">JES_112</strain>
    </source>
</reference>